<dbReference type="InterPro" id="IPR010147">
    <property type="entry name" value="CRISPR-assoc_prot_CasD"/>
</dbReference>
<dbReference type="GO" id="GO:0003723">
    <property type="term" value="F:RNA binding"/>
    <property type="evidence" value="ECO:0007669"/>
    <property type="project" value="InterPro"/>
</dbReference>
<comment type="caution">
    <text evidence="3">The sequence shown here is derived from an EMBL/GenBank/DDBJ whole genome shotgun (WGS) entry which is preliminary data.</text>
</comment>
<dbReference type="EMBL" id="JAWLRA010000007">
    <property type="protein sequence ID" value="MDW3126175.1"/>
    <property type="molecule type" value="Genomic_DNA"/>
</dbReference>
<reference evidence="3" key="1">
    <citation type="submission" date="2023-10" db="EMBL/GenBank/DDBJ databases">
        <title>Rapid discrimination of Bifidobacterium longum Subspecies based on MALDI-TOF MS and Machine Learning.</title>
        <authorList>
            <person name="Chen J."/>
        </authorList>
    </citation>
    <scope>NUCLEOTIDE SEQUENCE</scope>
    <source>
        <strain evidence="3">YGMCC0039</strain>
    </source>
</reference>
<feature type="compositionally biased region" description="Basic and acidic residues" evidence="2">
    <location>
        <begin position="268"/>
        <end position="280"/>
    </location>
</feature>
<sequence>MPVLLMRLAAPMQSWGASSRFTRRETEMMPTKSGVIGMLAAALGIGRDEPLTRFAGLRFGVRIDQPGTIMSDFHTAEDLKNERPGSSKKEMLPLSIRYYLQDSVFLVGIESRDGDELKQYRCALASPYYPIFLGRRSCPPDGPIQTWMSDETLENALHNAPWHADEWYQRKALRGSVTFPERCFARIVVEPSANDTENRSEFIDTIADEPVSFNPRERRWSTRGVMHLADDTKPAPTVETTEGAGHNGTLDGGDAIFDAVRNATQDSGTHHESYDAKEET</sequence>
<dbReference type="InterPro" id="IPR021124">
    <property type="entry name" value="CRISPR-assoc_prot_Cas5"/>
</dbReference>
<dbReference type="NCBIfam" id="TIGR02593">
    <property type="entry name" value="CRISPR_cas5"/>
    <property type="match status" value="1"/>
</dbReference>
<feature type="region of interest" description="Disordered" evidence="2">
    <location>
        <begin position="233"/>
        <end position="280"/>
    </location>
</feature>
<name>A0AB35SA12_BIFLN</name>
<dbReference type="Gene3D" id="3.30.70.2660">
    <property type="match status" value="1"/>
</dbReference>
<protein>
    <submittedName>
        <fullName evidence="3">Type I-E CRISPR-associated protein Cas5/CasD</fullName>
    </submittedName>
</protein>
<dbReference type="NCBIfam" id="TIGR01868">
    <property type="entry name" value="casD_Cas5e"/>
    <property type="match status" value="1"/>
</dbReference>
<dbReference type="CDD" id="cd09645">
    <property type="entry name" value="Cas5_I-E"/>
    <property type="match status" value="1"/>
</dbReference>
<evidence type="ECO:0000313" key="4">
    <source>
        <dbReference type="Proteomes" id="UP001277803"/>
    </source>
</evidence>
<dbReference type="RefSeq" id="WP_179133482.1">
    <property type="nucleotide sequence ID" value="NZ_CACRSV010000009.1"/>
</dbReference>
<gene>
    <name evidence="3" type="primary">cas5e</name>
    <name evidence="3" type="ORF">RS890_03440</name>
</gene>
<dbReference type="Proteomes" id="UP001277803">
    <property type="component" value="Unassembled WGS sequence"/>
</dbReference>
<dbReference type="GO" id="GO:0051607">
    <property type="term" value="P:defense response to virus"/>
    <property type="evidence" value="ECO:0007669"/>
    <property type="project" value="UniProtKB-KW"/>
</dbReference>
<dbReference type="Pfam" id="PF09704">
    <property type="entry name" value="Cas_Cas5d"/>
    <property type="match status" value="1"/>
</dbReference>
<evidence type="ECO:0000313" key="3">
    <source>
        <dbReference type="EMBL" id="MDW3126175.1"/>
    </source>
</evidence>
<evidence type="ECO:0000256" key="2">
    <source>
        <dbReference type="SAM" id="MobiDB-lite"/>
    </source>
</evidence>
<evidence type="ECO:0000256" key="1">
    <source>
        <dbReference type="ARBA" id="ARBA00023118"/>
    </source>
</evidence>
<dbReference type="AlphaFoldDB" id="A0AB35SA12"/>
<organism evidence="3 4">
    <name type="scientific">Bifidobacterium longum</name>
    <dbReference type="NCBI Taxonomy" id="216816"/>
    <lineage>
        <taxon>Bacteria</taxon>
        <taxon>Bacillati</taxon>
        <taxon>Actinomycetota</taxon>
        <taxon>Actinomycetes</taxon>
        <taxon>Bifidobacteriales</taxon>
        <taxon>Bifidobacteriaceae</taxon>
        <taxon>Bifidobacterium</taxon>
    </lineage>
</organism>
<dbReference type="InterPro" id="IPR013422">
    <property type="entry name" value="CRISPR-assoc_prot_Cas5_N"/>
</dbReference>
<keyword evidence="1" id="KW-0051">Antiviral defense</keyword>
<proteinExistence type="predicted"/>
<accession>A0AB35SA12</accession>
<dbReference type="GO" id="GO:0043571">
    <property type="term" value="P:maintenance of CRISPR repeat elements"/>
    <property type="evidence" value="ECO:0007669"/>
    <property type="project" value="InterPro"/>
</dbReference>